<reference evidence="3" key="1">
    <citation type="journal article" date="2025" name="Foods">
        <title>Unveiling the Microbial Signatures of Arabica Coffee Cherries: Insights into Ripeness Specific Diversity, Functional Traits, and Implications for Quality and Safety.</title>
        <authorList>
            <consortium name="RefSeq"/>
            <person name="Tenea G.N."/>
            <person name="Cifuentes V."/>
            <person name="Reyes P."/>
            <person name="Cevallos-Vallejos M."/>
        </authorList>
    </citation>
    <scope>NUCLEOTIDE SEQUENCE [LARGE SCALE GENOMIC DNA]</scope>
</reference>
<keyword evidence="1" id="KW-1133">Transmembrane helix</keyword>
<proteinExistence type="predicted"/>
<evidence type="ECO:0000259" key="2">
    <source>
        <dbReference type="Pfam" id="PF08387"/>
    </source>
</evidence>
<dbReference type="InterPro" id="IPR006566">
    <property type="entry name" value="FBD"/>
</dbReference>
<keyword evidence="1" id="KW-0472">Membrane</keyword>
<dbReference type="Proteomes" id="UP001652660">
    <property type="component" value="Chromosome 1c"/>
</dbReference>
<keyword evidence="1" id="KW-0812">Transmembrane</keyword>
<dbReference type="RefSeq" id="XP_071939420.1">
    <property type="nucleotide sequence ID" value="XM_072083319.1"/>
</dbReference>
<dbReference type="PANTHER" id="PTHR31900:SF30">
    <property type="entry name" value="SUPERFAMILY PROTEIN, PUTATIVE-RELATED"/>
    <property type="match status" value="1"/>
</dbReference>
<protein>
    <recommendedName>
        <fullName evidence="2">FBD domain-containing protein</fullName>
    </recommendedName>
</protein>
<feature type="domain" description="FBD" evidence="2">
    <location>
        <begin position="120"/>
        <end position="159"/>
    </location>
</feature>
<dbReference type="PANTHER" id="PTHR31900">
    <property type="entry name" value="F-BOX/RNI SUPERFAMILY PROTEIN-RELATED"/>
    <property type="match status" value="1"/>
</dbReference>
<dbReference type="InterPro" id="IPR050232">
    <property type="entry name" value="FBL13/AtMIF1-like"/>
</dbReference>
<accession>A0ABM4X5U9</accession>
<keyword evidence="3" id="KW-1185">Reference proteome</keyword>
<feature type="transmembrane region" description="Helical" evidence="1">
    <location>
        <begin position="12"/>
        <end position="31"/>
    </location>
</feature>
<evidence type="ECO:0000313" key="4">
    <source>
        <dbReference type="RefSeq" id="XP_071939420.1"/>
    </source>
</evidence>
<evidence type="ECO:0000313" key="3">
    <source>
        <dbReference type="Proteomes" id="UP001652660"/>
    </source>
</evidence>
<name>A0ABM4X5U9_COFAR</name>
<reference evidence="4" key="2">
    <citation type="submission" date="2025-08" db="UniProtKB">
        <authorList>
            <consortium name="RefSeq"/>
        </authorList>
    </citation>
    <scope>IDENTIFICATION</scope>
    <source>
        <tissue evidence="4">Leaves</tissue>
    </source>
</reference>
<sequence>MVTNLKAPHAQMLVMLIGSVPFLNLLSATFYRFPTKKSVATSVLSTRWRYLFALVPEIDLEFDPTDDILRLFNFLNLSYRILQFRDMTPITIFKFNINWMILDNISESNEFESLLQEALPICFIEQLKEIEVRHFSIKECELKLIEYLLQHGNALKKLSVGPDLIPSVCDRILSFKRSSVD</sequence>
<gene>
    <name evidence="4" type="primary">LOC140038240</name>
</gene>
<evidence type="ECO:0000256" key="1">
    <source>
        <dbReference type="SAM" id="Phobius"/>
    </source>
</evidence>
<organism evidence="3 4">
    <name type="scientific">Coffea arabica</name>
    <name type="common">Arabian coffee</name>
    <dbReference type="NCBI Taxonomy" id="13443"/>
    <lineage>
        <taxon>Eukaryota</taxon>
        <taxon>Viridiplantae</taxon>
        <taxon>Streptophyta</taxon>
        <taxon>Embryophyta</taxon>
        <taxon>Tracheophyta</taxon>
        <taxon>Spermatophyta</taxon>
        <taxon>Magnoliopsida</taxon>
        <taxon>eudicotyledons</taxon>
        <taxon>Gunneridae</taxon>
        <taxon>Pentapetalae</taxon>
        <taxon>asterids</taxon>
        <taxon>lamiids</taxon>
        <taxon>Gentianales</taxon>
        <taxon>Rubiaceae</taxon>
        <taxon>Ixoroideae</taxon>
        <taxon>Gardenieae complex</taxon>
        <taxon>Bertiereae - Coffeeae clade</taxon>
        <taxon>Coffeeae</taxon>
        <taxon>Coffea</taxon>
    </lineage>
</organism>
<dbReference type="GeneID" id="140038240"/>
<dbReference type="Pfam" id="PF08387">
    <property type="entry name" value="FBD"/>
    <property type="match status" value="1"/>
</dbReference>